<accession>A0ABQ9GLX2</accession>
<name>A0ABQ9GLX2_9NEOP</name>
<comment type="caution">
    <text evidence="1">The sequence shown here is derived from an EMBL/GenBank/DDBJ whole genome shotgun (WGS) entry which is preliminary data.</text>
</comment>
<dbReference type="Proteomes" id="UP001159363">
    <property type="component" value="Chromosome 10"/>
</dbReference>
<gene>
    <name evidence="1" type="ORF">PR048_026625</name>
</gene>
<dbReference type="EMBL" id="JARBHB010000011">
    <property type="protein sequence ID" value="KAJ8873009.1"/>
    <property type="molecule type" value="Genomic_DNA"/>
</dbReference>
<sequence length="86" mass="9266">MELFTAVTNEAITVTLECSQCAGTSAAICIMCRMKVDVHDTAPVPNIAPLRFQASLLSCAVAHGAQKQKLSWEENMKNAIMAVGRK</sequence>
<evidence type="ECO:0000313" key="1">
    <source>
        <dbReference type="EMBL" id="KAJ8873009.1"/>
    </source>
</evidence>
<organism evidence="1 2">
    <name type="scientific">Dryococelus australis</name>
    <dbReference type="NCBI Taxonomy" id="614101"/>
    <lineage>
        <taxon>Eukaryota</taxon>
        <taxon>Metazoa</taxon>
        <taxon>Ecdysozoa</taxon>
        <taxon>Arthropoda</taxon>
        <taxon>Hexapoda</taxon>
        <taxon>Insecta</taxon>
        <taxon>Pterygota</taxon>
        <taxon>Neoptera</taxon>
        <taxon>Polyneoptera</taxon>
        <taxon>Phasmatodea</taxon>
        <taxon>Verophasmatodea</taxon>
        <taxon>Anareolatae</taxon>
        <taxon>Phasmatidae</taxon>
        <taxon>Eurycanthinae</taxon>
        <taxon>Dryococelus</taxon>
    </lineage>
</organism>
<reference evidence="1 2" key="1">
    <citation type="submission" date="2023-02" db="EMBL/GenBank/DDBJ databases">
        <title>LHISI_Scaffold_Assembly.</title>
        <authorList>
            <person name="Stuart O.P."/>
            <person name="Cleave R."/>
            <person name="Magrath M.J.L."/>
            <person name="Mikheyev A.S."/>
        </authorList>
    </citation>
    <scope>NUCLEOTIDE SEQUENCE [LARGE SCALE GENOMIC DNA]</scope>
    <source>
        <strain evidence="1">Daus_M_001</strain>
        <tissue evidence="1">Leg muscle</tissue>
    </source>
</reference>
<protein>
    <submittedName>
        <fullName evidence="1">Uncharacterized protein</fullName>
    </submittedName>
</protein>
<proteinExistence type="predicted"/>
<evidence type="ECO:0000313" key="2">
    <source>
        <dbReference type="Proteomes" id="UP001159363"/>
    </source>
</evidence>
<keyword evidence="2" id="KW-1185">Reference proteome</keyword>